<proteinExistence type="predicted"/>
<evidence type="ECO:0000313" key="2">
    <source>
        <dbReference type="EMBL" id="WKW13065.1"/>
    </source>
</evidence>
<feature type="signal peptide" evidence="1">
    <location>
        <begin position="1"/>
        <end position="18"/>
    </location>
</feature>
<reference evidence="2" key="1">
    <citation type="submission" date="2023-07" db="EMBL/GenBank/DDBJ databases">
        <authorList>
            <person name="Haufschild T."/>
            <person name="Kallscheuer N."/>
            <person name="Hammer J."/>
            <person name="Kohn T."/>
            <person name="Kabuu M."/>
            <person name="Jogler M."/>
            <person name="Wohfarth N."/>
            <person name="Heuer A."/>
            <person name="Rohde M."/>
            <person name="van Teeseling M.C.F."/>
            <person name="Jogler C."/>
        </authorList>
    </citation>
    <scope>NUCLEOTIDE SEQUENCE</scope>
    <source>
        <strain evidence="2">Strain 138</strain>
        <strain evidence="3">Strain 318</strain>
    </source>
</reference>
<organism evidence="2">
    <name type="scientific">Pseudogemmatithrix spongiicola</name>
    <dbReference type="NCBI Taxonomy" id="3062599"/>
    <lineage>
        <taxon>Bacteria</taxon>
        <taxon>Pseudomonadati</taxon>
        <taxon>Gemmatimonadota</taxon>
        <taxon>Gemmatimonadia</taxon>
        <taxon>Gemmatimonadales</taxon>
        <taxon>Gemmatimonadaceae</taxon>
        <taxon>Pseudogemmatithrix</taxon>
    </lineage>
</organism>
<evidence type="ECO:0000313" key="4">
    <source>
        <dbReference type="Proteomes" id="UP001229955"/>
    </source>
</evidence>
<name>A0AA49Q6F2_9BACT</name>
<protein>
    <submittedName>
        <fullName evidence="2">DUF3108 domain-containing protein</fullName>
    </submittedName>
</protein>
<dbReference type="InterPro" id="IPR021457">
    <property type="entry name" value="DUF3108"/>
</dbReference>
<dbReference type="AlphaFoldDB" id="A0AA49Q6F2"/>
<evidence type="ECO:0000256" key="1">
    <source>
        <dbReference type="SAM" id="SignalP"/>
    </source>
</evidence>
<evidence type="ECO:0000313" key="3">
    <source>
        <dbReference type="EMBL" id="WKW15971.1"/>
    </source>
</evidence>
<dbReference type="KEGG" id="pspc:Strain318_002378"/>
<dbReference type="Pfam" id="PF11306">
    <property type="entry name" value="DUF3108"/>
    <property type="match status" value="1"/>
</dbReference>
<accession>A0AA49Q6F2</accession>
<dbReference type="RefSeq" id="WP_367885927.1">
    <property type="nucleotide sequence ID" value="NZ_CP130612.1"/>
</dbReference>
<feature type="chain" id="PRO_5041462336" evidence="1">
    <location>
        <begin position="19"/>
        <end position="255"/>
    </location>
</feature>
<keyword evidence="1" id="KW-0732">Signal</keyword>
<accession>A0AA49Q8N8</accession>
<dbReference type="Proteomes" id="UP001229955">
    <property type="component" value="Chromosome"/>
</dbReference>
<sequence length="255" mass="28711">MRVLSCALLLLAPLGAAAQVASTRPPFPVGEALDYSVHVSVGGTVGSGQMRVEGPVVERDVVTWKLVFDMQAGRGPIRAVDRTVSWLEPQRFRITRFEKTERHPLSRSEERVSIEQATGTWRDEVENQQHELGSRAPLDELSFIYFLRTLPLDRDTTFEVSRHFDAARNPTVIRVRGEELVETPVGVFRTRIVEMDVRDPKRFRGVGTIRMNFDTADCRVPVRIVSRMPVLGTTTLLLKGWVSPPRYPGAMPCDT</sequence>
<dbReference type="EMBL" id="CP130613">
    <property type="protein sequence ID" value="WKW15971.1"/>
    <property type="molecule type" value="Genomic_DNA"/>
</dbReference>
<dbReference type="EMBL" id="CP130612">
    <property type="protein sequence ID" value="WKW13065.1"/>
    <property type="molecule type" value="Genomic_DNA"/>
</dbReference>
<keyword evidence="4" id="KW-1185">Reference proteome</keyword>
<gene>
    <name evidence="2" type="ORF">Strain138_002379</name>
    <name evidence="3" type="ORF">Strain318_002378</name>
</gene>